<feature type="compositionally biased region" description="Polar residues" evidence="2">
    <location>
        <begin position="994"/>
        <end position="1003"/>
    </location>
</feature>
<feature type="compositionally biased region" description="Basic residues" evidence="2">
    <location>
        <begin position="884"/>
        <end position="893"/>
    </location>
</feature>
<comment type="caution">
    <text evidence="5">The sequence shown here is derived from an EMBL/GenBank/DDBJ whole genome shotgun (WGS) entry which is preliminary data.</text>
</comment>
<dbReference type="Proteomes" id="UP001487740">
    <property type="component" value="Unassembled WGS sequence"/>
</dbReference>
<feature type="domain" description="Ubinuclein middle" evidence="4">
    <location>
        <begin position="387"/>
        <end position="606"/>
    </location>
</feature>
<evidence type="ECO:0000313" key="6">
    <source>
        <dbReference type="Proteomes" id="UP001487740"/>
    </source>
</evidence>
<sequence length="1482" mass="163621">MTEPKKVAFSTLGSMKKEKKREKKVKSLRIALTLAESNEKSCPEFNYRELLAQRLHERLGKKNLGDVINGPSLDPSDPFCTDEDAALKALAKKFETKYGTATPNRKKKRRKENDFSTLGEGYDETDPFIDNSDAFDEVVPTHLETKHRGFYINSGELDFETVPDISSEEETASSESDVRKRRPNQISSDDEGENEEGVDEKDKEEEGEEDDEEVQMKKRKLCENGFIRHKKRKLDEGELLRRRKKMIGQFNAKNLEKKDSDQETEKPLNGNESKGEVAPSEENIKASIEAVVSKARQEAVEQKEESDESQSSSSNSSSSDSDSSGSSSSSGSDSDEEGGQQEEEAQGDQENEEVNEEEEEEGGEEMDAPSASSDAHPASDTEDNIPLPDNLPADLTLVISKLKEEGHTCKGSSQKFFTDSVNKLLLSIEMKLNKLGGRKKTQIYNHLSQHLPCGTQTIVKRAKNLLAERQETRLQEPLRRLREAVEAAMPPLMEKHALECQKAAESNPQQYWELYYHFWGENGVAQNEDEENNEGDKKKSRLPKKRFLFTDEIRKLLNDVVQVRVTFWQMIRKRSETPEEYIRLFLDTEVRPIWPKGWITARILYKESHEAHSVITDKSCSRSVPTKKTVSLGGGTVTSNTPQPPKPSLSATVIPKISPTTPTASTPTTKPKGEPVKRKSISGDHREAVANPGKQQPEEKVAVSSGVLSIRSVEKINEGAPRKPGEEGEQASEKQERLGGEESTGKDKPQSEKKAPTAASSAVSIIDLSSDEEKTLINKASLLSGTESIPVVIAAKSNKDSDEVFLMPSQGTVASNATKEDAPPLESKKEDNLEEEMNLVMNEILQISKQKSADDSMDKVTKDNSKDIPSSSSHTTSSNLGSIKQHHQHHHSSPHSQETYLHHHHHHQHSHHPKQDPHSSTTSSKQEHSSVSPGKQSSLGTSSKHHHSHHLTQESHSPSISSKQEQSSVSPGKQSSSASPVKQSTKVPLISPVKDQSLSTPALQHSTQQQQHGQSEVTHIHSHERHSSKSSIADHSKHTLTSQEKHSSEHNSLLSSHKQSSQRQTYGDPHHKPSPKLHSSKQERQSHSSHSLSLGEPKSPVQSQLQHPLSSLPHHSPSQHTTKQSQQHSLQQSQHSQRQQQQQQQQPLNLQQPKQQQQQHALNLQQPKVQHPPPSYHHSSSTSQYSLSQPHSTSPEPSRQKKQQSHYSQAQHQSQSNSKPSNTSWGSSSDVTMISKTSPTSTSKTHSTWASSHDVSPSRQRQSDAAIVSSSDPLANLRMMHGLSVSSVTKKTSSSTSVYHSPAALATSSIGPYNTSGSGSKKSSSSSASTTSAKASTSIPSHGSSSLGLHSTNKSSVHNYSSSQSKHSAPSLSYSSSSQHSTTAKARLDPYVASMSQSLYGGMTAEQQLNAYKQLQQHQQTNHLTPHQQQELWQQMSSGGFLPGMSGMSSTDMLKFVTQMGKSMDSYTSASQHGPGQRHSQF</sequence>
<feature type="compositionally biased region" description="Polar residues" evidence="2">
    <location>
        <begin position="1353"/>
        <end position="1364"/>
    </location>
</feature>
<feature type="compositionally biased region" description="Low complexity" evidence="2">
    <location>
        <begin position="954"/>
        <end position="979"/>
    </location>
</feature>
<feature type="compositionally biased region" description="Acidic residues" evidence="2">
    <location>
        <begin position="333"/>
        <end position="367"/>
    </location>
</feature>
<feature type="region of interest" description="Disordered" evidence="2">
    <location>
        <begin position="809"/>
        <end position="1272"/>
    </location>
</feature>
<feature type="compositionally biased region" description="Basic and acidic residues" evidence="2">
    <location>
        <begin position="851"/>
        <end position="866"/>
    </location>
</feature>
<feature type="compositionally biased region" description="Basic and acidic residues" evidence="2">
    <location>
        <begin position="712"/>
        <end position="755"/>
    </location>
</feature>
<feature type="compositionally biased region" description="Polar residues" evidence="2">
    <location>
        <begin position="1220"/>
        <end position="1234"/>
    </location>
</feature>
<gene>
    <name evidence="5" type="ORF">O3P69_001593</name>
</gene>
<feature type="compositionally biased region" description="Low complexity" evidence="2">
    <location>
        <begin position="1099"/>
        <end position="1167"/>
    </location>
</feature>
<proteinExistence type="predicted"/>
<feature type="compositionally biased region" description="Low complexity" evidence="2">
    <location>
        <begin position="368"/>
        <end position="378"/>
    </location>
</feature>
<feature type="compositionally biased region" description="Basic and acidic residues" evidence="2">
    <location>
        <begin position="1018"/>
        <end position="1049"/>
    </location>
</feature>
<protein>
    <recommendedName>
        <fullName evidence="7">Ubinuclein-1</fullName>
    </recommendedName>
</protein>
<feature type="compositionally biased region" description="Low complexity" evidence="2">
    <location>
        <begin position="918"/>
        <end position="942"/>
    </location>
</feature>
<evidence type="ECO:0000256" key="2">
    <source>
        <dbReference type="SAM" id="MobiDB-lite"/>
    </source>
</evidence>
<feature type="region of interest" description="Disordered" evidence="2">
    <location>
        <begin position="247"/>
        <end position="390"/>
    </location>
</feature>
<dbReference type="Pfam" id="PF08729">
    <property type="entry name" value="HUN"/>
    <property type="match status" value="1"/>
</dbReference>
<feature type="compositionally biased region" description="Low complexity" evidence="2">
    <location>
        <begin position="1235"/>
        <end position="1248"/>
    </location>
</feature>
<accession>A0AAW0UZI1</accession>
<keyword evidence="1" id="KW-0597">Phosphoprotein</keyword>
<dbReference type="GO" id="GO:0006325">
    <property type="term" value="P:chromatin organization"/>
    <property type="evidence" value="ECO:0007669"/>
    <property type="project" value="TreeGrafter"/>
</dbReference>
<feature type="compositionally biased region" description="Polar residues" evidence="2">
    <location>
        <begin position="1249"/>
        <end position="1260"/>
    </location>
</feature>
<feature type="compositionally biased region" description="Low complexity" evidence="2">
    <location>
        <begin position="309"/>
        <end position="332"/>
    </location>
</feature>
<feature type="compositionally biased region" description="Low complexity" evidence="2">
    <location>
        <begin position="1365"/>
        <end position="1381"/>
    </location>
</feature>
<evidence type="ECO:0008006" key="7">
    <source>
        <dbReference type="Google" id="ProtNLM"/>
    </source>
</evidence>
<dbReference type="GO" id="GO:0005634">
    <property type="term" value="C:nucleus"/>
    <property type="evidence" value="ECO:0007669"/>
    <property type="project" value="TreeGrafter"/>
</dbReference>
<reference evidence="5 6" key="1">
    <citation type="submission" date="2023-03" db="EMBL/GenBank/DDBJ databases">
        <title>High-quality genome of Scylla paramamosain provides insights in environmental adaptation.</title>
        <authorList>
            <person name="Zhang L."/>
        </authorList>
    </citation>
    <scope>NUCLEOTIDE SEQUENCE [LARGE SCALE GENOMIC DNA]</scope>
    <source>
        <strain evidence="5">LZ_2023a</strain>
        <tissue evidence="5">Muscle</tissue>
    </source>
</reference>
<feature type="region of interest" description="Disordered" evidence="2">
    <location>
        <begin position="624"/>
        <end position="770"/>
    </location>
</feature>
<evidence type="ECO:0000256" key="1">
    <source>
        <dbReference type="ARBA" id="ARBA00022553"/>
    </source>
</evidence>
<feature type="compositionally biased region" description="Low complexity" evidence="2">
    <location>
        <begin position="1315"/>
        <end position="1352"/>
    </location>
</feature>
<feature type="compositionally biased region" description="Basic and acidic residues" evidence="2">
    <location>
        <begin position="818"/>
        <end position="831"/>
    </location>
</feature>
<evidence type="ECO:0000313" key="5">
    <source>
        <dbReference type="EMBL" id="KAK8405110.1"/>
    </source>
</evidence>
<feature type="compositionally biased region" description="Low complexity" evidence="2">
    <location>
        <begin position="1004"/>
        <end position="1015"/>
    </location>
</feature>
<keyword evidence="6" id="KW-1185">Reference proteome</keyword>
<feature type="compositionally biased region" description="Basic and acidic residues" evidence="2">
    <location>
        <begin position="671"/>
        <end position="688"/>
    </location>
</feature>
<dbReference type="Pfam" id="PF14075">
    <property type="entry name" value="UBN_AB"/>
    <property type="match status" value="1"/>
</dbReference>
<evidence type="ECO:0000259" key="3">
    <source>
        <dbReference type="Pfam" id="PF08729"/>
    </source>
</evidence>
<organism evidence="5 6">
    <name type="scientific">Scylla paramamosain</name>
    <name type="common">Mud crab</name>
    <dbReference type="NCBI Taxonomy" id="85552"/>
    <lineage>
        <taxon>Eukaryota</taxon>
        <taxon>Metazoa</taxon>
        <taxon>Ecdysozoa</taxon>
        <taxon>Arthropoda</taxon>
        <taxon>Crustacea</taxon>
        <taxon>Multicrustacea</taxon>
        <taxon>Malacostraca</taxon>
        <taxon>Eumalacostraca</taxon>
        <taxon>Eucarida</taxon>
        <taxon>Decapoda</taxon>
        <taxon>Pleocyemata</taxon>
        <taxon>Brachyura</taxon>
        <taxon>Eubrachyura</taxon>
        <taxon>Portunoidea</taxon>
        <taxon>Portunidae</taxon>
        <taxon>Portuninae</taxon>
        <taxon>Scylla</taxon>
    </lineage>
</organism>
<feature type="region of interest" description="Disordered" evidence="2">
    <location>
        <begin position="163"/>
        <end position="227"/>
    </location>
</feature>
<dbReference type="PANTHER" id="PTHR21669:SF28">
    <property type="entry name" value="YEMANUCLEIN"/>
    <property type="match status" value="1"/>
</dbReference>
<dbReference type="EMBL" id="JARAKH010000003">
    <property type="protein sequence ID" value="KAK8405110.1"/>
    <property type="molecule type" value="Genomic_DNA"/>
</dbReference>
<feature type="compositionally biased region" description="Low complexity" evidence="2">
    <location>
        <begin position="1205"/>
        <end position="1219"/>
    </location>
</feature>
<dbReference type="InterPro" id="IPR014840">
    <property type="entry name" value="HRD"/>
</dbReference>
<feature type="compositionally biased region" description="Basic residues" evidence="2">
    <location>
        <begin position="902"/>
        <end position="912"/>
    </location>
</feature>
<dbReference type="PANTHER" id="PTHR21669">
    <property type="entry name" value="CAPZ-INTERACTING PROTEIN AND RELATED PROTEINS"/>
    <property type="match status" value="1"/>
</dbReference>
<feature type="compositionally biased region" description="Low complexity" evidence="2">
    <location>
        <begin position="1176"/>
        <end position="1192"/>
    </location>
</feature>
<feature type="domain" description="Hpc2-related" evidence="3">
    <location>
        <begin position="107"/>
        <end position="158"/>
    </location>
</feature>
<feature type="compositionally biased region" description="Basic and acidic residues" evidence="2">
    <location>
        <begin position="254"/>
        <end position="266"/>
    </location>
</feature>
<feature type="compositionally biased region" description="Acidic residues" evidence="2">
    <location>
        <begin position="163"/>
        <end position="172"/>
    </location>
</feature>
<feature type="compositionally biased region" description="Low complexity" evidence="2">
    <location>
        <begin position="654"/>
        <end position="670"/>
    </location>
</feature>
<dbReference type="InterPro" id="IPR026947">
    <property type="entry name" value="UBN_middle_dom"/>
</dbReference>
<evidence type="ECO:0000259" key="4">
    <source>
        <dbReference type="Pfam" id="PF14075"/>
    </source>
</evidence>
<name>A0AAW0UZI1_SCYPA</name>
<feature type="region of interest" description="Disordered" evidence="2">
    <location>
        <begin position="1307"/>
        <end position="1381"/>
    </location>
</feature>
<feature type="region of interest" description="Disordered" evidence="2">
    <location>
        <begin position="98"/>
        <end position="130"/>
    </location>
</feature>
<feature type="compositionally biased region" description="Acidic residues" evidence="2">
    <location>
        <begin position="188"/>
        <end position="213"/>
    </location>
</feature>